<dbReference type="InterPro" id="IPR050796">
    <property type="entry name" value="SCF_F-box_component"/>
</dbReference>
<evidence type="ECO:0000259" key="1">
    <source>
        <dbReference type="PROSITE" id="PS50181"/>
    </source>
</evidence>
<dbReference type="Proteomes" id="UP000017836">
    <property type="component" value="Unassembled WGS sequence"/>
</dbReference>
<dbReference type="PROSITE" id="PS50181">
    <property type="entry name" value="FBOX"/>
    <property type="match status" value="1"/>
</dbReference>
<name>W1NRP9_AMBTC</name>
<protein>
    <recommendedName>
        <fullName evidence="1">F-box domain-containing protein</fullName>
    </recommendedName>
</protein>
<proteinExistence type="predicted"/>
<dbReference type="InterPro" id="IPR036047">
    <property type="entry name" value="F-box-like_dom_sf"/>
</dbReference>
<reference evidence="3" key="1">
    <citation type="journal article" date="2013" name="Science">
        <title>The Amborella genome and the evolution of flowering plants.</title>
        <authorList>
            <consortium name="Amborella Genome Project"/>
        </authorList>
    </citation>
    <scope>NUCLEOTIDE SEQUENCE [LARGE SCALE GENOMIC DNA]</scope>
</reference>
<evidence type="ECO:0000313" key="2">
    <source>
        <dbReference type="EMBL" id="ERM98228.1"/>
    </source>
</evidence>
<gene>
    <name evidence="2" type="ORF">AMTR_s00095p00153460</name>
</gene>
<dbReference type="Gramene" id="ERM98228">
    <property type="protein sequence ID" value="ERM98228"/>
    <property type="gene ID" value="AMTR_s00095p00153460"/>
</dbReference>
<dbReference type="HOGENOM" id="CLU_2064658_0_0_1"/>
<organism evidence="2 3">
    <name type="scientific">Amborella trichopoda</name>
    <dbReference type="NCBI Taxonomy" id="13333"/>
    <lineage>
        <taxon>Eukaryota</taxon>
        <taxon>Viridiplantae</taxon>
        <taxon>Streptophyta</taxon>
        <taxon>Embryophyta</taxon>
        <taxon>Tracheophyta</taxon>
        <taxon>Spermatophyta</taxon>
        <taxon>Magnoliopsida</taxon>
        <taxon>Amborellales</taxon>
        <taxon>Amborellaceae</taxon>
        <taxon>Amborella</taxon>
    </lineage>
</organism>
<feature type="domain" description="F-box" evidence="1">
    <location>
        <begin position="2"/>
        <end position="47"/>
    </location>
</feature>
<sequence>MGSLSCTLPDDLMLNILSLLPIQSILNFKVISKSWNDILSSPSFATVHSFSPSPIFLTFTLFVDNKSKRIFSLPPPPQSFSLYPNDTRPQLRKHQPEDVSVRDMTACNGLICFYDKFSG</sequence>
<accession>W1NRP9</accession>
<dbReference type="PANTHER" id="PTHR31672">
    <property type="entry name" value="BNACNNG10540D PROTEIN"/>
    <property type="match status" value="1"/>
</dbReference>
<keyword evidence="3" id="KW-1185">Reference proteome</keyword>
<dbReference type="PANTHER" id="PTHR31672:SF13">
    <property type="entry name" value="F-BOX PROTEIN CPR30-LIKE"/>
    <property type="match status" value="1"/>
</dbReference>
<dbReference type="Pfam" id="PF00646">
    <property type="entry name" value="F-box"/>
    <property type="match status" value="1"/>
</dbReference>
<dbReference type="SUPFAM" id="SSF81383">
    <property type="entry name" value="F-box domain"/>
    <property type="match status" value="1"/>
</dbReference>
<evidence type="ECO:0000313" key="3">
    <source>
        <dbReference type="Proteomes" id="UP000017836"/>
    </source>
</evidence>
<dbReference type="Gene3D" id="1.20.1280.50">
    <property type="match status" value="1"/>
</dbReference>
<dbReference type="SMART" id="SM00256">
    <property type="entry name" value="FBOX"/>
    <property type="match status" value="1"/>
</dbReference>
<dbReference type="AlphaFoldDB" id="W1NRP9"/>
<dbReference type="EMBL" id="KI395483">
    <property type="protein sequence ID" value="ERM98228.1"/>
    <property type="molecule type" value="Genomic_DNA"/>
</dbReference>
<dbReference type="InterPro" id="IPR001810">
    <property type="entry name" value="F-box_dom"/>
</dbReference>